<sequence>MELEEDRRSQKE</sequence>
<protein>
    <submittedName>
        <fullName evidence="1">Uncharacterized protein</fullName>
    </submittedName>
</protein>
<organism evidence="1 2">
    <name type="scientific">Solanum verrucosum</name>
    <dbReference type="NCBI Taxonomy" id="315347"/>
    <lineage>
        <taxon>Eukaryota</taxon>
        <taxon>Viridiplantae</taxon>
        <taxon>Streptophyta</taxon>
        <taxon>Embryophyta</taxon>
        <taxon>Tracheophyta</taxon>
        <taxon>Spermatophyta</taxon>
        <taxon>Magnoliopsida</taxon>
        <taxon>eudicotyledons</taxon>
        <taxon>Gunneridae</taxon>
        <taxon>Pentapetalae</taxon>
        <taxon>asterids</taxon>
        <taxon>lamiids</taxon>
        <taxon>Solanales</taxon>
        <taxon>Solanaceae</taxon>
        <taxon>Solanoideae</taxon>
        <taxon>Solaneae</taxon>
        <taxon>Solanum</taxon>
    </lineage>
</organism>
<evidence type="ECO:0000313" key="1">
    <source>
        <dbReference type="EMBL" id="WMV57629.1"/>
    </source>
</evidence>
<name>A0AAF0V5L9_SOLVR</name>
<gene>
    <name evidence="1" type="ORF">MTR67_051014</name>
</gene>
<evidence type="ECO:0000313" key="2">
    <source>
        <dbReference type="Proteomes" id="UP001234989"/>
    </source>
</evidence>
<proteinExistence type="predicted"/>
<accession>A0AAF0V5L9</accession>
<dbReference type="Proteomes" id="UP001234989">
    <property type="component" value="Chromosome 12"/>
</dbReference>
<reference evidence="1" key="1">
    <citation type="submission" date="2023-08" db="EMBL/GenBank/DDBJ databases">
        <title>A de novo genome assembly of Solanum verrucosum Schlechtendal, a Mexican diploid species geographically isolated from the other diploid A-genome species in potato relatives.</title>
        <authorList>
            <person name="Hosaka K."/>
        </authorList>
    </citation>
    <scope>NUCLEOTIDE SEQUENCE</scope>
    <source>
        <tissue evidence="1">Young leaves</tissue>
    </source>
</reference>
<dbReference type="EMBL" id="CP133623">
    <property type="protein sequence ID" value="WMV57629.1"/>
    <property type="molecule type" value="Genomic_DNA"/>
</dbReference>
<keyword evidence="2" id="KW-1185">Reference proteome</keyword>